<sequence>MEVPVTPMNGQTNVELQSTLRWPSYPKAIRYVIYVWLYGQEKPEQPNRTEWRNTYWTTPTLLSNTKYSWQVEIDIGKNETIPSPKWSFETRKIADLTVETVVVQRVAFSGQSFVVQWTVRNIGSGITDISSWNDVVYYSFTDSLLDAKRLKQFTYVTLQNSNVGLLWIFVETGYHDYNKTNNERASDHRVDVKLTPPPDLQVDSIIIPGGTYSGTPLDVIYTVRNHGDGATIVDSWKDDIYWSKDNIYARYSPKRNFRNGKLVPDESYTVHLSVLVPRNIYGNYTIIVHSDSGNYVYEHGMDENNKNASKIIDVTLTPPPDLRIQELLTDKTFFVTGDTMVIQWTVINDGHKSPYALYWRDDVKLNSLDHSGRYFNIGQQSYNAKLNPYMSYNRSLTYTIPANILSGTYNVSVMTDYNNQVFEFHKEDNNVLSKEIKIKKSLSDLFEVISEAVFSGNPLELECLVGNRGAAIKSDQRWYRNIIISTTRSQYTNIVSQKSVQIGPLHTEHFSRTTSSLLIPKSVHGEVYLHCIVETNNIFEGREPSRLENNHKVITLFINRPPSPDLLVSAFKVSLKNSSSSQTLVSVTWSVQNTGNSMPFRSNWLDAVGISKQNHVHLSEMARHVEILNTFELLYGLEPSASTLCRKQLLFQKVYRNILHICYH</sequence>
<evidence type="ECO:0000313" key="2">
    <source>
        <dbReference type="EMBL" id="CAG2191761.1"/>
    </source>
</evidence>
<protein>
    <recommendedName>
        <fullName evidence="1">CARDB domain-containing protein</fullName>
    </recommendedName>
</protein>
<accession>A0A8S3Q6W0</accession>
<dbReference type="Gene3D" id="2.60.40.10">
    <property type="entry name" value="Immunoglobulins"/>
    <property type="match status" value="3"/>
</dbReference>
<dbReference type="InterPro" id="IPR011635">
    <property type="entry name" value="CARDB"/>
</dbReference>
<gene>
    <name evidence="2" type="ORF">MEDL_6925</name>
</gene>
<dbReference type="EMBL" id="CAJPWZ010000369">
    <property type="protein sequence ID" value="CAG2191761.1"/>
    <property type="molecule type" value="Genomic_DNA"/>
</dbReference>
<reference evidence="2" key="1">
    <citation type="submission" date="2021-03" db="EMBL/GenBank/DDBJ databases">
        <authorList>
            <person name="Bekaert M."/>
        </authorList>
    </citation>
    <scope>NUCLEOTIDE SEQUENCE</scope>
</reference>
<comment type="caution">
    <text evidence="2">The sequence shown here is derived from an EMBL/GenBank/DDBJ whole genome shotgun (WGS) entry which is preliminary data.</text>
</comment>
<feature type="domain" description="CARDB" evidence="1">
    <location>
        <begin position="198"/>
        <end position="306"/>
    </location>
</feature>
<evidence type="ECO:0000259" key="1">
    <source>
        <dbReference type="Pfam" id="PF07705"/>
    </source>
</evidence>
<organism evidence="2 3">
    <name type="scientific">Mytilus edulis</name>
    <name type="common">Blue mussel</name>
    <dbReference type="NCBI Taxonomy" id="6550"/>
    <lineage>
        <taxon>Eukaryota</taxon>
        <taxon>Metazoa</taxon>
        <taxon>Spiralia</taxon>
        <taxon>Lophotrochozoa</taxon>
        <taxon>Mollusca</taxon>
        <taxon>Bivalvia</taxon>
        <taxon>Autobranchia</taxon>
        <taxon>Pteriomorphia</taxon>
        <taxon>Mytilida</taxon>
        <taxon>Mytiloidea</taxon>
        <taxon>Mytilidae</taxon>
        <taxon>Mytilinae</taxon>
        <taxon>Mytilus</taxon>
    </lineage>
</organism>
<feature type="domain" description="CARDB" evidence="1">
    <location>
        <begin position="320"/>
        <end position="433"/>
    </location>
</feature>
<dbReference type="Proteomes" id="UP000683360">
    <property type="component" value="Unassembled WGS sequence"/>
</dbReference>
<name>A0A8S3Q6W0_MYTED</name>
<dbReference type="InterPro" id="IPR013783">
    <property type="entry name" value="Ig-like_fold"/>
</dbReference>
<proteinExistence type="predicted"/>
<evidence type="ECO:0000313" key="3">
    <source>
        <dbReference type="Proteomes" id="UP000683360"/>
    </source>
</evidence>
<dbReference type="Pfam" id="PF07705">
    <property type="entry name" value="CARDB"/>
    <property type="match status" value="2"/>
</dbReference>
<dbReference type="OrthoDB" id="5987578at2759"/>
<keyword evidence="3" id="KW-1185">Reference proteome</keyword>
<dbReference type="AlphaFoldDB" id="A0A8S3Q6W0"/>